<comment type="subunit">
    <text evidence="4">Homodimer.</text>
</comment>
<evidence type="ECO:0000256" key="3">
    <source>
        <dbReference type="ARBA" id="ARBA00001941"/>
    </source>
</evidence>
<dbReference type="RefSeq" id="WP_207675294.1">
    <property type="nucleotide sequence ID" value="NZ_JAFREM010000031.1"/>
</dbReference>
<evidence type="ECO:0000256" key="1">
    <source>
        <dbReference type="ARBA" id="ARBA00001638"/>
    </source>
</evidence>
<dbReference type="InterPro" id="IPR006674">
    <property type="entry name" value="HD_domain"/>
</dbReference>
<keyword evidence="10" id="KW-1185">Reference proteome</keyword>
<accession>A0ABS3LF85</accession>
<organism evidence="9 10">
    <name type="scientific">Candidatus Enterococcus moelleringii</name>
    <dbReference type="NCBI Taxonomy" id="2815325"/>
    <lineage>
        <taxon>Bacteria</taxon>
        <taxon>Bacillati</taxon>
        <taxon>Bacillota</taxon>
        <taxon>Bacilli</taxon>
        <taxon>Lactobacillales</taxon>
        <taxon>Enterococcaceae</taxon>
        <taxon>Enterococcus</taxon>
    </lineage>
</organism>
<dbReference type="InterPro" id="IPR003607">
    <property type="entry name" value="HD/PDEase_dom"/>
</dbReference>
<sequence>MDNQAEIINQILHFISESEQLKETERFAFKTDGEAESTAEHTWRLSLFVALFCSFYPHLNKAEALEIALIHDLAELKTGDIPAIDQVDAQKKAEQETLAFNSLTAVLPAEMATHYDRLFLDYQLGRTEEARLVKALDKAETILQHVQGKNPPDFNYQFNLDYGKEYFSDPFLKDLRRILDQATSDKI</sequence>
<feature type="domain" description="HD/PDEase" evidence="8">
    <location>
        <begin position="34"/>
        <end position="151"/>
    </location>
</feature>
<keyword evidence="7" id="KW-0378">Hydrolase</keyword>
<comment type="caution">
    <text evidence="9">The sequence shown here is derived from an EMBL/GenBank/DDBJ whole genome shotgun (WGS) entry which is preliminary data.</text>
</comment>
<keyword evidence="6" id="KW-0479">Metal-binding</keyword>
<evidence type="ECO:0000256" key="4">
    <source>
        <dbReference type="ARBA" id="ARBA00011738"/>
    </source>
</evidence>
<dbReference type="EMBL" id="JAFREM010000031">
    <property type="protein sequence ID" value="MBO1308303.1"/>
    <property type="molecule type" value="Genomic_DNA"/>
</dbReference>
<dbReference type="EC" id="3.1.3.89" evidence="5"/>
<dbReference type="SMART" id="SM00471">
    <property type="entry name" value="HDc"/>
    <property type="match status" value="1"/>
</dbReference>
<evidence type="ECO:0000256" key="5">
    <source>
        <dbReference type="ARBA" id="ARBA00012964"/>
    </source>
</evidence>
<evidence type="ECO:0000256" key="2">
    <source>
        <dbReference type="ARBA" id="ARBA00001936"/>
    </source>
</evidence>
<dbReference type="Proteomes" id="UP000664601">
    <property type="component" value="Unassembled WGS sequence"/>
</dbReference>
<name>A0ABS3LF85_9ENTE</name>
<comment type="cofactor">
    <cofactor evidence="2">
        <name>Mn(2+)</name>
        <dbReference type="ChEBI" id="CHEBI:29035"/>
    </cofactor>
</comment>
<evidence type="ECO:0000313" key="9">
    <source>
        <dbReference type="EMBL" id="MBO1308303.1"/>
    </source>
</evidence>
<protein>
    <recommendedName>
        <fullName evidence="5">5'-deoxynucleotidase</fullName>
        <ecNumber evidence="5">3.1.3.89</ecNumber>
    </recommendedName>
</protein>
<evidence type="ECO:0000256" key="6">
    <source>
        <dbReference type="ARBA" id="ARBA00022723"/>
    </source>
</evidence>
<evidence type="ECO:0000259" key="8">
    <source>
        <dbReference type="SMART" id="SM00471"/>
    </source>
</evidence>
<dbReference type="Gene3D" id="1.10.3210.10">
    <property type="entry name" value="Hypothetical protein af1432"/>
    <property type="match status" value="1"/>
</dbReference>
<comment type="cofactor">
    <cofactor evidence="3">
        <name>Co(2+)</name>
        <dbReference type="ChEBI" id="CHEBI:48828"/>
    </cofactor>
</comment>
<gene>
    <name evidence="9" type="ORF">JZO70_19155</name>
</gene>
<dbReference type="PANTHER" id="PTHR11845">
    <property type="entry name" value="5'-DEOXYNUCLEOTIDASE HDDC2"/>
    <property type="match status" value="1"/>
</dbReference>
<reference evidence="9 10" key="1">
    <citation type="submission" date="2021-03" db="EMBL/GenBank/DDBJ databases">
        <title>Enterococcal diversity collection.</title>
        <authorList>
            <person name="Gilmore M.S."/>
            <person name="Schwartzman J."/>
            <person name="Van Tyne D."/>
            <person name="Martin M."/>
            <person name="Earl A.M."/>
            <person name="Manson A.L."/>
            <person name="Straub T."/>
            <person name="Salamzade R."/>
            <person name="Saavedra J."/>
            <person name="Lebreton F."/>
            <person name="Prichula J."/>
            <person name="Schaufler K."/>
            <person name="Gaca A."/>
            <person name="Sgardioli B."/>
            <person name="Wagenaar J."/>
            <person name="Strong T."/>
        </authorList>
    </citation>
    <scope>NUCLEOTIDE SEQUENCE [LARGE SCALE GENOMIC DNA]</scope>
    <source>
        <strain evidence="9 10">669A</strain>
    </source>
</reference>
<comment type="catalytic activity">
    <reaction evidence="1">
        <text>a 2'-deoxyribonucleoside 5'-phosphate + H2O = a 2'-deoxyribonucleoside + phosphate</text>
        <dbReference type="Rhea" id="RHEA:36167"/>
        <dbReference type="ChEBI" id="CHEBI:15377"/>
        <dbReference type="ChEBI" id="CHEBI:18274"/>
        <dbReference type="ChEBI" id="CHEBI:43474"/>
        <dbReference type="ChEBI" id="CHEBI:65317"/>
        <dbReference type="EC" id="3.1.3.89"/>
    </reaction>
</comment>
<dbReference type="InterPro" id="IPR039356">
    <property type="entry name" value="YfbR/HDDC2"/>
</dbReference>
<dbReference type="PANTHER" id="PTHR11845:SF13">
    <property type="entry name" value="5'-DEOXYNUCLEOTIDASE HDDC2"/>
    <property type="match status" value="1"/>
</dbReference>
<evidence type="ECO:0000313" key="10">
    <source>
        <dbReference type="Proteomes" id="UP000664601"/>
    </source>
</evidence>
<dbReference type="SUPFAM" id="SSF109604">
    <property type="entry name" value="HD-domain/PDEase-like"/>
    <property type="match status" value="1"/>
</dbReference>
<dbReference type="Pfam" id="PF13023">
    <property type="entry name" value="HD_3"/>
    <property type="match status" value="1"/>
</dbReference>
<evidence type="ECO:0000256" key="7">
    <source>
        <dbReference type="ARBA" id="ARBA00022801"/>
    </source>
</evidence>
<proteinExistence type="predicted"/>